<organism evidence="4 5">
    <name type="scientific">Rasamsonia emersonii (strain ATCC 16479 / CBS 393.64 / IMI 116815)</name>
    <dbReference type="NCBI Taxonomy" id="1408163"/>
    <lineage>
        <taxon>Eukaryota</taxon>
        <taxon>Fungi</taxon>
        <taxon>Dikarya</taxon>
        <taxon>Ascomycota</taxon>
        <taxon>Pezizomycotina</taxon>
        <taxon>Eurotiomycetes</taxon>
        <taxon>Eurotiomycetidae</taxon>
        <taxon>Eurotiales</taxon>
        <taxon>Trichocomaceae</taxon>
        <taxon>Rasamsonia</taxon>
    </lineage>
</organism>
<dbReference type="STRING" id="1408163.A0A0F4Z1Q3"/>
<dbReference type="EMBL" id="LASV01000070">
    <property type="protein sequence ID" value="KKA24280.1"/>
    <property type="molecule type" value="Genomic_DNA"/>
</dbReference>
<feature type="transmembrane region" description="Helical" evidence="2">
    <location>
        <begin position="263"/>
        <end position="282"/>
    </location>
</feature>
<dbReference type="InterPro" id="IPR046529">
    <property type="entry name" value="DUF6594"/>
</dbReference>
<dbReference type="PANTHER" id="PTHR34502:SF5">
    <property type="entry name" value="DUF6594 DOMAIN-CONTAINING PROTEIN"/>
    <property type="match status" value="1"/>
</dbReference>
<keyword evidence="2" id="KW-1133">Transmembrane helix</keyword>
<dbReference type="GeneID" id="25314064"/>
<dbReference type="PANTHER" id="PTHR34502">
    <property type="entry name" value="DUF6594 DOMAIN-CONTAINING PROTEIN-RELATED"/>
    <property type="match status" value="1"/>
</dbReference>
<name>A0A0F4Z1Q3_RASE3</name>
<dbReference type="OrthoDB" id="3533814at2759"/>
<evidence type="ECO:0000256" key="1">
    <source>
        <dbReference type="SAM" id="MobiDB-lite"/>
    </source>
</evidence>
<keyword evidence="2" id="KW-0812">Transmembrane</keyword>
<dbReference type="Pfam" id="PF20237">
    <property type="entry name" value="DUF6594"/>
    <property type="match status" value="1"/>
</dbReference>
<evidence type="ECO:0000259" key="3">
    <source>
        <dbReference type="Pfam" id="PF20237"/>
    </source>
</evidence>
<comment type="caution">
    <text evidence="4">The sequence shown here is derived from an EMBL/GenBank/DDBJ whole genome shotgun (WGS) entry which is preliminary data.</text>
</comment>
<keyword evidence="2" id="KW-0472">Membrane</keyword>
<dbReference type="Proteomes" id="UP000053958">
    <property type="component" value="Unassembled WGS sequence"/>
</dbReference>
<dbReference type="AlphaFoldDB" id="A0A0F4Z1Q3"/>
<reference evidence="4 5" key="1">
    <citation type="submission" date="2015-04" db="EMBL/GenBank/DDBJ databases">
        <authorList>
            <person name="Heijne W.H."/>
            <person name="Fedorova N.D."/>
            <person name="Nierman W.C."/>
            <person name="Vollebregt A.W."/>
            <person name="Zhao Z."/>
            <person name="Wu L."/>
            <person name="Kumar M."/>
            <person name="Stam H."/>
            <person name="van den Berg M.A."/>
            <person name="Pel H.J."/>
        </authorList>
    </citation>
    <scope>NUCLEOTIDE SEQUENCE [LARGE SCALE GENOMIC DNA]</scope>
    <source>
        <strain evidence="4 5">CBS 393.64</strain>
    </source>
</reference>
<accession>A0A0F4Z1Q3</accession>
<proteinExistence type="predicted"/>
<keyword evidence="5" id="KW-1185">Reference proteome</keyword>
<feature type="domain" description="DUF6594" evidence="3">
    <location>
        <begin position="14"/>
        <end position="277"/>
    </location>
</feature>
<sequence length="285" mass="32278">MASPRNYDRLVESFLHKRRIALVRSFGELGLRNILRLQAELHAAEERYKQALSAHAATSASQTPQPATSSETTPDLQQLADEADRKLREFYTFVLKYAQINNLAEPDEVDLDTLEVVLKVFADIGIMDDTPWKRGLQEDLVALFSRSYRKRDRVTTWITKRLSRWKDSGCFRRFAKFLPGFTVDDDEDDNERLPDGQYFLRFHSQKLSSWVTVALVVIATALNDVSMFALYTVHSIPVRFVVIWVFTLVFAAAMMALTASDSISMFTATAAYSAVLVVFVGGTTT</sequence>
<feature type="compositionally biased region" description="Polar residues" evidence="1">
    <location>
        <begin position="56"/>
        <end position="76"/>
    </location>
</feature>
<evidence type="ECO:0000256" key="2">
    <source>
        <dbReference type="SAM" id="Phobius"/>
    </source>
</evidence>
<dbReference type="RefSeq" id="XP_013330892.1">
    <property type="nucleotide sequence ID" value="XM_013475438.1"/>
</dbReference>
<evidence type="ECO:0000313" key="5">
    <source>
        <dbReference type="Proteomes" id="UP000053958"/>
    </source>
</evidence>
<evidence type="ECO:0000313" key="4">
    <source>
        <dbReference type="EMBL" id="KKA24280.1"/>
    </source>
</evidence>
<feature type="transmembrane region" description="Helical" evidence="2">
    <location>
        <begin position="238"/>
        <end position="257"/>
    </location>
</feature>
<protein>
    <recommendedName>
        <fullName evidence="3">DUF6594 domain-containing protein</fullName>
    </recommendedName>
</protein>
<feature type="transmembrane region" description="Helical" evidence="2">
    <location>
        <begin position="207"/>
        <end position="231"/>
    </location>
</feature>
<feature type="region of interest" description="Disordered" evidence="1">
    <location>
        <begin position="54"/>
        <end position="77"/>
    </location>
</feature>
<gene>
    <name evidence="4" type="ORF">T310_1713</name>
</gene>